<dbReference type="AlphaFoldDB" id="A0A2M9ZSL8"/>
<evidence type="ECO:0000313" key="1">
    <source>
        <dbReference type="EMBL" id="PJZ71534.1"/>
    </source>
</evidence>
<dbReference type="Proteomes" id="UP000231990">
    <property type="component" value="Unassembled WGS sequence"/>
</dbReference>
<accession>A0A2M9ZSL8</accession>
<dbReference type="EMBL" id="NPDZ01000001">
    <property type="protein sequence ID" value="PJZ75066.1"/>
    <property type="molecule type" value="Genomic_DNA"/>
</dbReference>
<reference evidence="3 4" key="1">
    <citation type="submission" date="2017-07" db="EMBL/GenBank/DDBJ databases">
        <title>Leptospira spp. isolated from tropical soils.</title>
        <authorList>
            <person name="Thibeaux R."/>
            <person name="Iraola G."/>
            <person name="Ferres I."/>
            <person name="Bierque E."/>
            <person name="Girault D."/>
            <person name="Soupe-Gilbert M.-E."/>
            <person name="Picardeau M."/>
            <person name="Goarant C."/>
        </authorList>
    </citation>
    <scope>NUCLEOTIDE SEQUENCE [LARGE SCALE GENOMIC DNA]</scope>
    <source>
        <strain evidence="2 4">FH1-B-B1</strain>
        <strain evidence="1 3">FH1-B-C1</strain>
    </source>
</reference>
<evidence type="ECO:0000313" key="3">
    <source>
        <dbReference type="Proteomes" id="UP000231962"/>
    </source>
</evidence>
<organism evidence="2 4">
    <name type="scientific">Leptospira perolatii</name>
    <dbReference type="NCBI Taxonomy" id="2023191"/>
    <lineage>
        <taxon>Bacteria</taxon>
        <taxon>Pseudomonadati</taxon>
        <taxon>Spirochaetota</taxon>
        <taxon>Spirochaetia</taxon>
        <taxon>Leptospirales</taxon>
        <taxon>Leptospiraceae</taxon>
        <taxon>Leptospira</taxon>
    </lineage>
</organism>
<dbReference type="RefSeq" id="WP_100712518.1">
    <property type="nucleotide sequence ID" value="NZ_NPDY01000001.1"/>
</dbReference>
<dbReference type="PROSITE" id="PS51257">
    <property type="entry name" value="PROKAR_LIPOPROTEIN"/>
    <property type="match status" value="1"/>
</dbReference>
<name>A0A2M9ZSL8_9LEPT</name>
<proteinExistence type="predicted"/>
<evidence type="ECO:0000313" key="4">
    <source>
        <dbReference type="Proteomes" id="UP000231990"/>
    </source>
</evidence>
<sequence>MKQKSQTPSAVFRLLNSVMILFLLTFGCSDQEQFFSKEESSLLYNNAKKYYNENLCSAKEKEDQTSLNSLFSQEFVYDDLIQNLKISGFNNINNSLRSSVIRDICKTINQPNNYYSYVSKNESQLSVTYSELFKDGVRILLIKIALSENRFIIKALQVGGN</sequence>
<comment type="caution">
    <text evidence="2">The sequence shown here is derived from an EMBL/GenBank/DDBJ whole genome shotgun (WGS) entry which is preliminary data.</text>
</comment>
<protein>
    <recommendedName>
        <fullName evidence="5">Lipoprotein</fullName>
    </recommendedName>
</protein>
<dbReference type="Proteomes" id="UP000231962">
    <property type="component" value="Unassembled WGS sequence"/>
</dbReference>
<evidence type="ECO:0008006" key="5">
    <source>
        <dbReference type="Google" id="ProtNLM"/>
    </source>
</evidence>
<dbReference type="EMBL" id="NPDY01000001">
    <property type="protein sequence ID" value="PJZ71534.1"/>
    <property type="molecule type" value="Genomic_DNA"/>
</dbReference>
<evidence type="ECO:0000313" key="2">
    <source>
        <dbReference type="EMBL" id="PJZ75066.1"/>
    </source>
</evidence>
<keyword evidence="3" id="KW-1185">Reference proteome</keyword>
<gene>
    <name evidence="1" type="ORF">CH360_03345</name>
    <name evidence="2" type="ORF">CH373_03350</name>
</gene>